<name>A0ABP8PH92_9NOCA</name>
<evidence type="ECO:0000256" key="1">
    <source>
        <dbReference type="SAM" id="Phobius"/>
    </source>
</evidence>
<proteinExistence type="predicted"/>
<dbReference type="RefSeq" id="WP_345349749.1">
    <property type="nucleotide sequence ID" value="NZ_BAABFB010000066.1"/>
</dbReference>
<reference evidence="3" key="1">
    <citation type="journal article" date="2019" name="Int. J. Syst. Evol. Microbiol.">
        <title>The Global Catalogue of Microorganisms (GCM) 10K type strain sequencing project: providing services to taxonomists for standard genome sequencing and annotation.</title>
        <authorList>
            <consortium name="The Broad Institute Genomics Platform"/>
            <consortium name="The Broad Institute Genome Sequencing Center for Infectious Disease"/>
            <person name="Wu L."/>
            <person name="Ma J."/>
        </authorList>
    </citation>
    <scope>NUCLEOTIDE SEQUENCE [LARGE SCALE GENOMIC DNA]</scope>
    <source>
        <strain evidence="3">JCM 32206</strain>
    </source>
</reference>
<keyword evidence="1" id="KW-0812">Transmembrane</keyword>
<dbReference type="Proteomes" id="UP001501183">
    <property type="component" value="Unassembled WGS sequence"/>
</dbReference>
<gene>
    <name evidence="2" type="ORF">GCM10023094_42090</name>
</gene>
<protein>
    <recommendedName>
        <fullName evidence="4">Alkaline shock family protein YloU</fullName>
    </recommendedName>
</protein>
<evidence type="ECO:0008006" key="4">
    <source>
        <dbReference type="Google" id="ProtNLM"/>
    </source>
</evidence>
<dbReference type="EMBL" id="BAABFB010000066">
    <property type="protein sequence ID" value="GAA4486173.1"/>
    <property type="molecule type" value="Genomic_DNA"/>
</dbReference>
<accession>A0ABP8PH92</accession>
<keyword evidence="3" id="KW-1185">Reference proteome</keyword>
<keyword evidence="1" id="KW-1133">Transmembrane helix</keyword>
<evidence type="ECO:0000313" key="2">
    <source>
        <dbReference type="EMBL" id="GAA4486173.1"/>
    </source>
</evidence>
<organism evidence="2 3">
    <name type="scientific">Rhodococcus olei</name>
    <dbReference type="NCBI Taxonomy" id="2161675"/>
    <lineage>
        <taxon>Bacteria</taxon>
        <taxon>Bacillati</taxon>
        <taxon>Actinomycetota</taxon>
        <taxon>Actinomycetes</taxon>
        <taxon>Mycobacteriales</taxon>
        <taxon>Nocardiaceae</taxon>
        <taxon>Rhodococcus</taxon>
    </lineage>
</organism>
<keyword evidence="1" id="KW-0472">Membrane</keyword>
<evidence type="ECO:0000313" key="3">
    <source>
        <dbReference type="Proteomes" id="UP001501183"/>
    </source>
</evidence>
<feature type="transmembrane region" description="Helical" evidence="1">
    <location>
        <begin position="57"/>
        <end position="79"/>
    </location>
</feature>
<comment type="caution">
    <text evidence="2">The sequence shown here is derived from an EMBL/GenBank/DDBJ whole genome shotgun (WGS) entry which is preliminary data.</text>
</comment>
<sequence>MRRRISIVDRLVALAAGAALLAGAAVTLTWAIGVDAARDLVHRVDRTRIAGLPDESWWPTALAVTAVLTLVAGLVLLTVNLRRGRTSTMPVFTGDALEPSDAAGLSVDLGPLAVGLAAELATLDGVRTVRHAAVDDRGLATLRVTVVADPTIDVADFTRSAEAMARSMAAALPGAPVATQVLLHLDPTDH</sequence>